<protein>
    <submittedName>
        <fullName evidence="4">Hydrolase</fullName>
    </submittedName>
</protein>
<accession>A0A066RKE4</accession>
<dbReference type="PANTHER" id="PTHR43344">
    <property type="entry name" value="PHOSPHOSERINE PHOSPHATASE"/>
    <property type="match status" value="1"/>
</dbReference>
<keyword evidence="5" id="KW-1185">Reference proteome</keyword>
<dbReference type="InterPro" id="IPR006385">
    <property type="entry name" value="HAD_hydro_SerB1"/>
</dbReference>
<proteinExistence type="predicted"/>
<dbReference type="NCBIfam" id="TIGR01488">
    <property type="entry name" value="HAD-SF-IB"/>
    <property type="match status" value="1"/>
</dbReference>
<dbReference type="EMBL" id="JMIB01000028">
    <property type="protein sequence ID" value="KDM90799.1"/>
    <property type="molecule type" value="Genomic_DNA"/>
</dbReference>
<dbReference type="STRING" id="1654360.EA58_15550"/>
<dbReference type="InterPro" id="IPR023214">
    <property type="entry name" value="HAD_sf"/>
</dbReference>
<keyword evidence="2 4" id="KW-0378">Hydrolase</keyword>
<gene>
    <name evidence="4" type="ORF">EA58_15550</name>
</gene>
<dbReference type="OrthoDB" id="9784466at2"/>
<dbReference type="InterPro" id="IPR036412">
    <property type="entry name" value="HAD-like_sf"/>
</dbReference>
<evidence type="ECO:0000313" key="5">
    <source>
        <dbReference type="Proteomes" id="UP000027192"/>
    </source>
</evidence>
<dbReference type="Gene3D" id="1.20.1440.100">
    <property type="entry name" value="SG protein - dephosphorylation function"/>
    <property type="match status" value="1"/>
</dbReference>
<dbReference type="GO" id="GO:0016787">
    <property type="term" value="F:hydrolase activity"/>
    <property type="evidence" value="ECO:0007669"/>
    <property type="project" value="UniProtKB-KW"/>
</dbReference>
<dbReference type="GO" id="GO:0046872">
    <property type="term" value="F:metal ion binding"/>
    <property type="evidence" value="ECO:0007669"/>
    <property type="project" value="UniProtKB-KW"/>
</dbReference>
<dbReference type="Proteomes" id="UP000027192">
    <property type="component" value="Unassembled WGS sequence"/>
</dbReference>
<sequence>MFSNTQPITKLPNLAIFDLDETLIAADSASLWVRFLVDKGLASEHLLKQEQALMQDYAKGKMDMKSYMAATLAPITGKSAQDLLPFITEFVEQRIQPAIFPDASERIAWHKKRGDTVIIISATSEHLVKPIAEMLQVDDALAIHLETINGIYTGSTTGTLSYREGKVTRLNAWLLNQATQFQSLYCYTDSMNDLPLLQAVDFPFAVNPDPALALHAQMQEWTIMNWRHENDIQR</sequence>
<evidence type="ECO:0000256" key="1">
    <source>
        <dbReference type="ARBA" id="ARBA00022723"/>
    </source>
</evidence>
<dbReference type="AlphaFoldDB" id="A0A066RKE4"/>
<keyword evidence="3" id="KW-0460">Magnesium</keyword>
<dbReference type="CDD" id="cd02612">
    <property type="entry name" value="HAD_PGPPase"/>
    <property type="match status" value="1"/>
</dbReference>
<name>A0A066RKE4_9GAMM</name>
<comment type="caution">
    <text evidence="4">The sequence shown here is derived from an EMBL/GenBank/DDBJ whole genome shotgun (WGS) entry which is preliminary data.</text>
</comment>
<evidence type="ECO:0000313" key="4">
    <source>
        <dbReference type="EMBL" id="KDM90799.1"/>
    </source>
</evidence>
<dbReference type="Gene3D" id="3.40.50.1000">
    <property type="entry name" value="HAD superfamily/HAD-like"/>
    <property type="match status" value="1"/>
</dbReference>
<dbReference type="InterPro" id="IPR050582">
    <property type="entry name" value="HAD-like_SerB"/>
</dbReference>
<dbReference type="PANTHER" id="PTHR43344:SF13">
    <property type="entry name" value="PHOSPHATASE RV3661-RELATED"/>
    <property type="match status" value="1"/>
</dbReference>
<keyword evidence="1" id="KW-0479">Metal-binding</keyword>
<dbReference type="Pfam" id="PF12710">
    <property type="entry name" value="HAD"/>
    <property type="match status" value="1"/>
</dbReference>
<evidence type="ECO:0000256" key="3">
    <source>
        <dbReference type="ARBA" id="ARBA00022842"/>
    </source>
</evidence>
<reference evidence="4 5" key="1">
    <citation type="submission" date="2014-04" db="EMBL/GenBank/DDBJ databases">
        <title>Draft genome sequence of Photobacterium halotolerans S2753: a solonamide, ngercheumicin and holomycin producer.</title>
        <authorList>
            <person name="Machado H.R."/>
            <person name="Gram L."/>
        </authorList>
    </citation>
    <scope>NUCLEOTIDE SEQUENCE [LARGE SCALE GENOMIC DNA]</scope>
    <source>
        <strain evidence="4 5">S2753</strain>
    </source>
</reference>
<evidence type="ECO:0000256" key="2">
    <source>
        <dbReference type="ARBA" id="ARBA00022801"/>
    </source>
</evidence>
<dbReference type="SUPFAM" id="SSF56784">
    <property type="entry name" value="HAD-like"/>
    <property type="match status" value="1"/>
</dbReference>
<organism evidence="4 5">
    <name type="scientific">Photobacterium galatheae</name>
    <dbReference type="NCBI Taxonomy" id="1654360"/>
    <lineage>
        <taxon>Bacteria</taxon>
        <taxon>Pseudomonadati</taxon>
        <taxon>Pseudomonadota</taxon>
        <taxon>Gammaproteobacteria</taxon>
        <taxon>Vibrionales</taxon>
        <taxon>Vibrionaceae</taxon>
        <taxon>Photobacterium</taxon>
    </lineage>
</organism>
<dbReference type="NCBIfam" id="TIGR01490">
    <property type="entry name" value="HAD-SF-IB-hyp1"/>
    <property type="match status" value="1"/>
</dbReference>
<dbReference type="RefSeq" id="WP_051642127.1">
    <property type="nucleotide sequence ID" value="NZ_JAGSGC010000007.1"/>
</dbReference>